<dbReference type="GO" id="GO:0005829">
    <property type="term" value="C:cytosol"/>
    <property type="evidence" value="ECO:0007669"/>
    <property type="project" value="UniProtKB-SubCell"/>
</dbReference>
<feature type="domain" description="Cytosolic endo-beta-N-acetylglucosaminidase TIM barrel" evidence="1">
    <location>
        <begin position="76"/>
        <end position="427"/>
    </location>
</feature>
<dbReference type="Proteomes" id="UP000030669">
    <property type="component" value="Unassembled WGS sequence"/>
</dbReference>
<organism evidence="2 3">
    <name type="scientific">Gloeophyllum trabeum (strain ATCC 11539 / FP-39264 / Madison 617)</name>
    <name type="common">Brown rot fungus</name>
    <dbReference type="NCBI Taxonomy" id="670483"/>
    <lineage>
        <taxon>Eukaryota</taxon>
        <taxon>Fungi</taxon>
        <taxon>Dikarya</taxon>
        <taxon>Basidiomycota</taxon>
        <taxon>Agaricomycotina</taxon>
        <taxon>Agaricomycetes</taxon>
        <taxon>Gloeophyllales</taxon>
        <taxon>Gloeophyllaceae</taxon>
        <taxon>Gloeophyllum</taxon>
    </lineage>
</organism>
<dbReference type="KEGG" id="gtr:GLOTRDRAFT_71515"/>
<reference evidence="2 3" key="1">
    <citation type="journal article" date="2012" name="Science">
        <title>The Paleozoic origin of enzymatic lignin decomposition reconstructed from 31 fungal genomes.</title>
        <authorList>
            <person name="Floudas D."/>
            <person name="Binder M."/>
            <person name="Riley R."/>
            <person name="Barry K."/>
            <person name="Blanchette R.A."/>
            <person name="Henrissat B."/>
            <person name="Martinez A.T."/>
            <person name="Otillar R."/>
            <person name="Spatafora J.W."/>
            <person name="Yadav J.S."/>
            <person name="Aerts A."/>
            <person name="Benoit I."/>
            <person name="Boyd A."/>
            <person name="Carlson A."/>
            <person name="Copeland A."/>
            <person name="Coutinho P.M."/>
            <person name="de Vries R.P."/>
            <person name="Ferreira P."/>
            <person name="Findley K."/>
            <person name="Foster B."/>
            <person name="Gaskell J."/>
            <person name="Glotzer D."/>
            <person name="Gorecki P."/>
            <person name="Heitman J."/>
            <person name="Hesse C."/>
            <person name="Hori C."/>
            <person name="Igarashi K."/>
            <person name="Jurgens J.A."/>
            <person name="Kallen N."/>
            <person name="Kersten P."/>
            <person name="Kohler A."/>
            <person name="Kuees U."/>
            <person name="Kumar T.K.A."/>
            <person name="Kuo A."/>
            <person name="LaButti K."/>
            <person name="Larrondo L.F."/>
            <person name="Lindquist E."/>
            <person name="Ling A."/>
            <person name="Lombard V."/>
            <person name="Lucas S."/>
            <person name="Lundell T."/>
            <person name="Martin R."/>
            <person name="McLaughlin D.J."/>
            <person name="Morgenstern I."/>
            <person name="Morin E."/>
            <person name="Murat C."/>
            <person name="Nagy L.G."/>
            <person name="Nolan M."/>
            <person name="Ohm R.A."/>
            <person name="Patyshakuliyeva A."/>
            <person name="Rokas A."/>
            <person name="Ruiz-Duenas F.J."/>
            <person name="Sabat G."/>
            <person name="Salamov A."/>
            <person name="Samejima M."/>
            <person name="Schmutz J."/>
            <person name="Slot J.C."/>
            <person name="St John F."/>
            <person name="Stenlid J."/>
            <person name="Sun H."/>
            <person name="Sun S."/>
            <person name="Syed K."/>
            <person name="Tsang A."/>
            <person name="Wiebenga A."/>
            <person name="Young D."/>
            <person name="Pisabarro A."/>
            <person name="Eastwood D.C."/>
            <person name="Martin F."/>
            <person name="Cullen D."/>
            <person name="Grigoriev I.V."/>
            <person name="Hibbett D.S."/>
        </authorList>
    </citation>
    <scope>NUCLEOTIDE SEQUENCE [LARGE SCALE GENOMIC DNA]</scope>
    <source>
        <strain evidence="2 3">ATCC 11539</strain>
    </source>
</reference>
<dbReference type="GeneID" id="19308188"/>
<dbReference type="EMBL" id="KB469297">
    <property type="protein sequence ID" value="EPQ59822.1"/>
    <property type="molecule type" value="Genomic_DNA"/>
</dbReference>
<dbReference type="STRING" id="670483.S7QKA9"/>
<dbReference type="AlphaFoldDB" id="S7QKA9"/>
<dbReference type="OMA" id="FSNYTWR"/>
<proteinExistence type="predicted"/>
<sequence>MPLRRSSHSEVASGEAPYFKSLADLDDYASTGSHAFTKRLTGVLRYTPRGKVQGVADDGRGQLLVMHLFLGGYTEKPSALAYTFNFWSLCSTFIYFSHHRVTIPPPGWINTAHRQGVKMLGTLIFEGDSEQDCLRLLVGRLPQSSTGPAVACQDNSFPVSKHYVRLLADLAVQRGFDGYLLNFECPLRGGTEQTQALCTWIAMLQNELRCKVGPHTEVIWYDSVVLTGHLRWQDRLNALNLPFFLPSTGFFTNYTWPPHYPSLTARYFLSLDRSLIEADSSVRPPTASKSLQSIFVGVDVWGRGSHGGGGLGCYRAICHIDPAFLGLSVALFGQAWTWESEQDKPGWSWDEWWAYERKLWVGPEKEGEVVEVPPEKEKEYPPGVPRPPEPVYGPFQPLSDFFARRPPPNPLDLPFYTSFSPGVGRSWFVQGNKVLQTENGWTDIDKQCSLGDMLWPRPTLSWEHVDLGLEVKLPEARAVVSMEDAWMGGSSLILEVTCAGSESEDAAFRCVWMPFQSLAITARKSYRATLVYKVDAVEGVDVDIGVSVKTLTENIEATFEVTPISSQQPLTNGWTQIDVEFMLTEERTQDKDISSYLGLIIGIASEDPSQDLKVPIYLGSLTIAPPQSPDNLRRMAKVLWADFERTQGPDNAPLSGTLTWEVAAAFPPVRSITITSPEDPQPAWIMNNAHSWIPSFLYFNIYVEAHKPDGTVVGPASSIFIGTSGLDGRARHFYVNHSILEGISQGQESSLRFYVQGVTVAGEVLPWEQCAFVNVNT</sequence>
<accession>S7QKA9</accession>
<dbReference type="Gene3D" id="2.60.120.260">
    <property type="entry name" value="Galactose-binding domain-like"/>
    <property type="match status" value="1"/>
</dbReference>
<name>S7QKA9_GLOTA</name>
<dbReference type="Gene3D" id="3.20.20.80">
    <property type="entry name" value="Glycosidases"/>
    <property type="match status" value="1"/>
</dbReference>
<gene>
    <name evidence="2" type="ORF">GLOTRDRAFT_71515</name>
</gene>
<evidence type="ECO:0000259" key="1">
    <source>
        <dbReference type="Pfam" id="PF03644"/>
    </source>
</evidence>
<dbReference type="Pfam" id="PF03644">
    <property type="entry name" value="Glyco_hydro_85"/>
    <property type="match status" value="1"/>
</dbReference>
<dbReference type="eggNOG" id="KOG2331">
    <property type="taxonomic scope" value="Eukaryota"/>
</dbReference>
<dbReference type="PANTHER" id="PTHR13246:SF1">
    <property type="entry name" value="CYTOSOLIC ENDO-BETA-N-ACETYLGLUCOSAMINIDASE"/>
    <property type="match status" value="1"/>
</dbReference>
<evidence type="ECO:0000313" key="2">
    <source>
        <dbReference type="EMBL" id="EPQ59822.1"/>
    </source>
</evidence>
<dbReference type="HOGENOM" id="CLU_016511_0_0_1"/>
<dbReference type="OrthoDB" id="284473at2759"/>
<evidence type="ECO:0000313" key="3">
    <source>
        <dbReference type="Proteomes" id="UP000030669"/>
    </source>
</evidence>
<dbReference type="GO" id="GO:0033925">
    <property type="term" value="F:mannosyl-glycoprotein endo-beta-N-acetylglucosaminidase activity"/>
    <property type="evidence" value="ECO:0007669"/>
    <property type="project" value="UniProtKB-EC"/>
</dbReference>
<dbReference type="InterPro" id="IPR005201">
    <property type="entry name" value="TIM_ENGase"/>
</dbReference>
<protein>
    <recommendedName>
        <fullName evidence="1">Cytosolic endo-beta-N-acetylglucosaminidase TIM barrel domain-containing protein</fullName>
    </recommendedName>
</protein>
<dbReference type="PANTHER" id="PTHR13246">
    <property type="entry name" value="ENDO BETA N-ACETYLGLUCOSAMINIDASE"/>
    <property type="match status" value="1"/>
</dbReference>
<keyword evidence="3" id="KW-1185">Reference proteome</keyword>
<dbReference type="RefSeq" id="XP_007862706.1">
    <property type="nucleotide sequence ID" value="XM_007864515.1"/>
</dbReference>
<dbReference type="InterPro" id="IPR032979">
    <property type="entry name" value="ENGase"/>
</dbReference>